<sequence length="79" mass="8786">MDTFERVKKLVVEQLGVDENEVKLESSFADDLGADSLDQVELVMALEEEFKIQMPEGDAEKLTTVDAAVKYVETHASIP</sequence>
<dbReference type="NCBIfam" id="NF002149">
    <property type="entry name" value="PRK00982.1-3"/>
    <property type="match status" value="1"/>
</dbReference>
<evidence type="ECO:0000256" key="4">
    <source>
        <dbReference type="ARBA" id="ARBA00022516"/>
    </source>
</evidence>
<evidence type="ECO:0000256" key="2">
    <source>
        <dbReference type="ARBA" id="ARBA00010930"/>
    </source>
</evidence>
<evidence type="ECO:0000313" key="14">
    <source>
        <dbReference type="Proteomes" id="UP000177349"/>
    </source>
</evidence>
<evidence type="ECO:0000256" key="8">
    <source>
        <dbReference type="ARBA" id="ARBA00023160"/>
    </source>
</evidence>
<dbReference type="HAMAP" id="MF_01217">
    <property type="entry name" value="Acyl_carrier"/>
    <property type="match status" value="1"/>
</dbReference>
<evidence type="ECO:0000256" key="5">
    <source>
        <dbReference type="ARBA" id="ARBA00022553"/>
    </source>
</evidence>
<dbReference type="UniPathway" id="UPA00094"/>
<keyword evidence="6 9" id="KW-0276">Fatty acid metabolism</keyword>
<comment type="caution">
    <text evidence="13">The sequence shown here is derived from an EMBL/GenBank/DDBJ whole genome shotgun (WGS) entry which is preliminary data.</text>
</comment>
<comment type="PTM">
    <text evidence="9">4'-phosphopantetheine is transferred from CoA to a specific serine of apo-ACP by AcpS. This modification is essential for activity because fatty acids are bound in thioester linkage to the sulfhydryl of the prosthetic group.</text>
</comment>
<dbReference type="EMBL" id="MHKN01000050">
    <property type="protein sequence ID" value="OGY91040.1"/>
    <property type="molecule type" value="Genomic_DNA"/>
</dbReference>
<evidence type="ECO:0000256" key="10">
    <source>
        <dbReference type="NCBIfam" id="TIGR00517"/>
    </source>
</evidence>
<dbReference type="PANTHER" id="PTHR20863">
    <property type="entry name" value="ACYL CARRIER PROTEIN"/>
    <property type="match status" value="1"/>
</dbReference>
<dbReference type="NCBIfam" id="NF002148">
    <property type="entry name" value="PRK00982.1-2"/>
    <property type="match status" value="1"/>
</dbReference>
<dbReference type="InterPro" id="IPR009081">
    <property type="entry name" value="PP-bd_ACP"/>
</dbReference>
<dbReference type="Gene3D" id="1.10.1200.10">
    <property type="entry name" value="ACP-like"/>
    <property type="match status" value="1"/>
</dbReference>
<dbReference type="Proteomes" id="UP000177349">
    <property type="component" value="Unassembled WGS sequence"/>
</dbReference>
<dbReference type="NCBIfam" id="NF002151">
    <property type="entry name" value="PRK00982.1-5"/>
    <property type="match status" value="1"/>
</dbReference>
<evidence type="ECO:0000256" key="7">
    <source>
        <dbReference type="ARBA" id="ARBA00023098"/>
    </source>
</evidence>
<feature type="modified residue" description="O-(pantetheine 4'-phosphoryl)serine" evidence="9">
    <location>
        <position position="36"/>
    </location>
</feature>
<comment type="subcellular location">
    <subcellularLocation>
        <location evidence="9">Cytoplasm</location>
    </subcellularLocation>
</comment>
<comment type="function">
    <text evidence="9 11">Carrier of the growing fatty acid chain in fatty acid biosynthesis.</text>
</comment>
<keyword evidence="4 9" id="KW-0444">Lipid biosynthesis</keyword>
<dbReference type="GO" id="GO:0009245">
    <property type="term" value="P:lipid A biosynthetic process"/>
    <property type="evidence" value="ECO:0007669"/>
    <property type="project" value="TreeGrafter"/>
</dbReference>
<dbReference type="PROSITE" id="PS00012">
    <property type="entry name" value="PHOSPHOPANTETHEINE"/>
    <property type="match status" value="1"/>
</dbReference>
<evidence type="ECO:0000256" key="1">
    <source>
        <dbReference type="ARBA" id="ARBA00005194"/>
    </source>
</evidence>
<dbReference type="GO" id="GO:0016020">
    <property type="term" value="C:membrane"/>
    <property type="evidence" value="ECO:0007669"/>
    <property type="project" value="GOC"/>
</dbReference>
<dbReference type="PROSITE" id="PS50075">
    <property type="entry name" value="CARRIER"/>
    <property type="match status" value="1"/>
</dbReference>
<keyword evidence="8 9" id="KW-0275">Fatty acid biosynthesis</keyword>
<evidence type="ECO:0000256" key="3">
    <source>
        <dbReference type="ARBA" id="ARBA00022450"/>
    </source>
</evidence>
<dbReference type="PANTHER" id="PTHR20863:SF76">
    <property type="entry name" value="CARRIER DOMAIN-CONTAINING PROTEIN"/>
    <property type="match status" value="1"/>
</dbReference>
<name>A0A1G2BRP7_9BACT</name>
<evidence type="ECO:0000313" key="13">
    <source>
        <dbReference type="EMBL" id="OGY91040.1"/>
    </source>
</evidence>
<dbReference type="AlphaFoldDB" id="A0A1G2BRP7"/>
<feature type="domain" description="Carrier" evidence="12">
    <location>
        <begin position="1"/>
        <end position="76"/>
    </location>
</feature>
<keyword evidence="7 9" id="KW-0443">Lipid metabolism</keyword>
<accession>A0A1G2BRP7</accession>
<dbReference type="NCBIfam" id="TIGR00517">
    <property type="entry name" value="acyl_carrier"/>
    <property type="match status" value="1"/>
</dbReference>
<reference evidence="13 14" key="1">
    <citation type="journal article" date="2016" name="Nat. Commun.">
        <title>Thousands of microbial genomes shed light on interconnected biogeochemical processes in an aquifer system.</title>
        <authorList>
            <person name="Anantharaman K."/>
            <person name="Brown C.T."/>
            <person name="Hug L.A."/>
            <person name="Sharon I."/>
            <person name="Castelle C.J."/>
            <person name="Probst A.J."/>
            <person name="Thomas B.C."/>
            <person name="Singh A."/>
            <person name="Wilkins M.J."/>
            <person name="Karaoz U."/>
            <person name="Brodie E.L."/>
            <person name="Williams K.H."/>
            <person name="Hubbard S.S."/>
            <person name="Banfield J.F."/>
        </authorList>
    </citation>
    <scope>NUCLEOTIDE SEQUENCE [LARGE SCALE GENOMIC DNA]</scope>
</reference>
<dbReference type="Pfam" id="PF00550">
    <property type="entry name" value="PP-binding"/>
    <property type="match status" value="1"/>
</dbReference>
<dbReference type="FunFam" id="1.10.1200.10:FF:000003">
    <property type="entry name" value="Acyl carrier protein"/>
    <property type="match status" value="1"/>
</dbReference>
<gene>
    <name evidence="9" type="primary">acpP</name>
    <name evidence="13" type="ORF">A3B31_03150</name>
</gene>
<keyword evidence="9" id="KW-0963">Cytoplasm</keyword>
<comment type="PTM">
    <text evidence="11">4'-phosphopantetheine is transferred from CoA to a specific serine of apo-ACP by acpS.</text>
</comment>
<comment type="similarity">
    <text evidence="2 9">Belongs to the acyl carrier protein (ACP) family.</text>
</comment>
<evidence type="ECO:0000256" key="9">
    <source>
        <dbReference type="HAMAP-Rule" id="MF_01217"/>
    </source>
</evidence>
<dbReference type="InterPro" id="IPR003231">
    <property type="entry name" value="ACP"/>
</dbReference>
<dbReference type="GO" id="GO:0000036">
    <property type="term" value="F:acyl carrier activity"/>
    <property type="evidence" value="ECO:0007669"/>
    <property type="project" value="UniProtKB-UniRule"/>
</dbReference>
<evidence type="ECO:0000256" key="6">
    <source>
        <dbReference type="ARBA" id="ARBA00022832"/>
    </source>
</evidence>
<keyword evidence="3 9" id="KW-0596">Phosphopantetheine</keyword>
<dbReference type="InterPro" id="IPR036736">
    <property type="entry name" value="ACP-like_sf"/>
</dbReference>
<proteinExistence type="inferred from homology"/>
<evidence type="ECO:0000259" key="12">
    <source>
        <dbReference type="PROSITE" id="PS50075"/>
    </source>
</evidence>
<dbReference type="NCBIfam" id="NF002150">
    <property type="entry name" value="PRK00982.1-4"/>
    <property type="match status" value="1"/>
</dbReference>
<dbReference type="SUPFAM" id="SSF47336">
    <property type="entry name" value="ACP-like"/>
    <property type="match status" value="1"/>
</dbReference>
<dbReference type="InterPro" id="IPR006162">
    <property type="entry name" value="Ppantetheine_attach_site"/>
</dbReference>
<keyword evidence="5 9" id="KW-0597">Phosphoprotein</keyword>
<comment type="pathway">
    <text evidence="1 9 11">Lipid metabolism; fatty acid biosynthesis.</text>
</comment>
<dbReference type="GO" id="GO:0005829">
    <property type="term" value="C:cytosol"/>
    <property type="evidence" value="ECO:0007669"/>
    <property type="project" value="TreeGrafter"/>
</dbReference>
<protein>
    <recommendedName>
        <fullName evidence="9 10">Acyl carrier protein</fullName>
        <shortName evidence="9">ACP</shortName>
    </recommendedName>
</protein>
<evidence type="ECO:0000256" key="11">
    <source>
        <dbReference type="RuleBase" id="RU003545"/>
    </source>
</evidence>
<organism evidence="13 14">
    <name type="scientific">Candidatus Komeilibacteria bacterium RIFCSPLOWO2_01_FULL_53_11</name>
    <dbReference type="NCBI Taxonomy" id="1798552"/>
    <lineage>
        <taxon>Bacteria</taxon>
        <taxon>Candidatus Komeiliibacteriota</taxon>
    </lineage>
</organism>
<dbReference type="GO" id="GO:0000035">
    <property type="term" value="F:acyl binding"/>
    <property type="evidence" value="ECO:0007669"/>
    <property type="project" value="TreeGrafter"/>
</dbReference>